<dbReference type="STRING" id="857342.A0A2T3B718"/>
<evidence type="ECO:0000256" key="1">
    <source>
        <dbReference type="SAM" id="MobiDB-lite"/>
    </source>
</evidence>
<feature type="region of interest" description="Disordered" evidence="1">
    <location>
        <begin position="202"/>
        <end position="287"/>
    </location>
</feature>
<dbReference type="GeneID" id="36571875"/>
<gene>
    <name evidence="4" type="ORF">M430DRAFT_18115</name>
</gene>
<reference evidence="4 5" key="1">
    <citation type="journal article" date="2018" name="New Phytol.">
        <title>Comparative genomics and transcriptomics depict ericoid mycorrhizal fungi as versatile saprotrophs and plant mutualists.</title>
        <authorList>
            <person name="Martino E."/>
            <person name="Morin E."/>
            <person name="Grelet G.A."/>
            <person name="Kuo A."/>
            <person name="Kohler A."/>
            <person name="Daghino S."/>
            <person name="Barry K.W."/>
            <person name="Cichocki N."/>
            <person name="Clum A."/>
            <person name="Dockter R.B."/>
            <person name="Hainaut M."/>
            <person name="Kuo R.C."/>
            <person name="LaButti K."/>
            <person name="Lindahl B.D."/>
            <person name="Lindquist E.A."/>
            <person name="Lipzen A."/>
            <person name="Khouja H.R."/>
            <person name="Magnuson J."/>
            <person name="Murat C."/>
            <person name="Ohm R.A."/>
            <person name="Singer S.W."/>
            <person name="Spatafora J.W."/>
            <person name="Wang M."/>
            <person name="Veneault-Fourrey C."/>
            <person name="Henrissat B."/>
            <person name="Grigoriev I.V."/>
            <person name="Martin F.M."/>
            <person name="Perotto S."/>
        </authorList>
    </citation>
    <scope>NUCLEOTIDE SEQUENCE [LARGE SCALE GENOMIC DNA]</scope>
    <source>
        <strain evidence="4 5">ATCC 22711</strain>
    </source>
</reference>
<dbReference type="Proteomes" id="UP000241818">
    <property type="component" value="Unassembled WGS sequence"/>
</dbReference>
<feature type="compositionally biased region" description="Low complexity" evidence="1">
    <location>
        <begin position="205"/>
        <end position="216"/>
    </location>
</feature>
<feature type="chain" id="PRO_5015425178" description="Extracellular membrane protein CFEM domain-containing protein" evidence="3">
    <location>
        <begin position="20"/>
        <end position="287"/>
    </location>
</feature>
<evidence type="ECO:0000313" key="4">
    <source>
        <dbReference type="EMBL" id="PSS22565.1"/>
    </source>
</evidence>
<evidence type="ECO:0000256" key="3">
    <source>
        <dbReference type="SAM" id="SignalP"/>
    </source>
</evidence>
<keyword evidence="2" id="KW-1133">Transmembrane helix</keyword>
<dbReference type="EMBL" id="KZ679009">
    <property type="protein sequence ID" value="PSS22565.1"/>
    <property type="molecule type" value="Genomic_DNA"/>
</dbReference>
<sequence length="287" mass="30273">MAPTRPLLLLLPFLTKVLSQATPIYINEVPLYSQMASCAEAPVSSIVRDMYDGCGDHGATTSYTCFCTASSSIFNHKIATAVSSACNGTAADVSTALEVYQSYCAIGVTALSNIATTTSSLSSTPTSSTSSTTLPIINLSPDPTSTPTHSLASSTSTSSPISHAHTSPSSGAKAGIIIGSINASLLLLYLLIFLFRRRRRRHPSHSSSSPPSTHPQKPTDPPPADPIISASQYPGISQQQQPPLRYHDNGLISQDGTFIYEKPASGEDAPKELPSSLCHPRVELASR</sequence>
<name>A0A2T3B718_AMORE</name>
<keyword evidence="2" id="KW-0812">Transmembrane</keyword>
<dbReference type="OrthoDB" id="3564856at2759"/>
<evidence type="ECO:0008006" key="6">
    <source>
        <dbReference type="Google" id="ProtNLM"/>
    </source>
</evidence>
<protein>
    <recommendedName>
        <fullName evidence="6">Extracellular membrane protein CFEM domain-containing protein</fullName>
    </recommendedName>
</protein>
<dbReference type="AlphaFoldDB" id="A0A2T3B718"/>
<evidence type="ECO:0000313" key="5">
    <source>
        <dbReference type="Proteomes" id="UP000241818"/>
    </source>
</evidence>
<dbReference type="RefSeq" id="XP_024722720.1">
    <property type="nucleotide sequence ID" value="XM_024863794.1"/>
</dbReference>
<feature type="transmembrane region" description="Helical" evidence="2">
    <location>
        <begin position="174"/>
        <end position="195"/>
    </location>
</feature>
<keyword evidence="2" id="KW-0472">Membrane</keyword>
<proteinExistence type="predicted"/>
<keyword evidence="5" id="KW-1185">Reference proteome</keyword>
<evidence type="ECO:0000256" key="2">
    <source>
        <dbReference type="SAM" id="Phobius"/>
    </source>
</evidence>
<feature type="signal peptide" evidence="3">
    <location>
        <begin position="1"/>
        <end position="19"/>
    </location>
</feature>
<organism evidence="4 5">
    <name type="scientific">Amorphotheca resinae ATCC 22711</name>
    <dbReference type="NCBI Taxonomy" id="857342"/>
    <lineage>
        <taxon>Eukaryota</taxon>
        <taxon>Fungi</taxon>
        <taxon>Dikarya</taxon>
        <taxon>Ascomycota</taxon>
        <taxon>Pezizomycotina</taxon>
        <taxon>Leotiomycetes</taxon>
        <taxon>Helotiales</taxon>
        <taxon>Amorphothecaceae</taxon>
        <taxon>Amorphotheca</taxon>
    </lineage>
</organism>
<dbReference type="InParanoid" id="A0A2T3B718"/>
<feature type="region of interest" description="Disordered" evidence="1">
    <location>
        <begin position="118"/>
        <end position="170"/>
    </location>
</feature>
<accession>A0A2T3B718</accession>
<keyword evidence="3" id="KW-0732">Signal</keyword>